<name>A0A382F618_9ZZZZ</name>
<reference evidence="1" key="1">
    <citation type="submission" date="2018-05" db="EMBL/GenBank/DDBJ databases">
        <authorList>
            <person name="Lanie J.A."/>
            <person name="Ng W.-L."/>
            <person name="Kazmierczak K.M."/>
            <person name="Andrzejewski T.M."/>
            <person name="Davidsen T.M."/>
            <person name="Wayne K.J."/>
            <person name="Tettelin H."/>
            <person name="Glass J.I."/>
            <person name="Rusch D."/>
            <person name="Podicherti R."/>
            <person name="Tsui H.-C.T."/>
            <person name="Winkler M.E."/>
        </authorList>
    </citation>
    <scope>NUCLEOTIDE SEQUENCE</scope>
</reference>
<dbReference type="EMBL" id="UINC01048210">
    <property type="protein sequence ID" value="SVB58476.1"/>
    <property type="molecule type" value="Genomic_DNA"/>
</dbReference>
<gene>
    <name evidence="1" type="ORF">METZ01_LOCUS211330</name>
</gene>
<organism evidence="1">
    <name type="scientific">marine metagenome</name>
    <dbReference type="NCBI Taxonomy" id="408172"/>
    <lineage>
        <taxon>unclassified sequences</taxon>
        <taxon>metagenomes</taxon>
        <taxon>ecological metagenomes</taxon>
    </lineage>
</organism>
<accession>A0A382F618</accession>
<feature type="non-terminal residue" evidence="1">
    <location>
        <position position="251"/>
    </location>
</feature>
<protein>
    <recommendedName>
        <fullName evidence="2">Sulfatase N-terminal domain-containing protein</fullName>
    </recommendedName>
</protein>
<proteinExistence type="predicted"/>
<dbReference type="AlphaFoldDB" id="A0A382F618"/>
<evidence type="ECO:0008006" key="2">
    <source>
        <dbReference type="Google" id="ProtNLM"/>
    </source>
</evidence>
<sequence>MPKCIFAILIVYGFGINQLGAQTTQIDNVILVTLDGARTQEIFGGLDLDILQSTSGNNPVESTVSYRRYWAPTAKERRGKLMPFFWTTLMQHYGSIAGNRDLGSRVKVSNTQLFSYPGYAEILTGESHDDLITSNDNRHYPFPTVLEFLKDSLALTNTQVATFASWETFNWIVSQREGSVTVNAGFEPYEHPEEALQALNRQQFETKTPWDTVRHDFYTFRFGMAHLATYHPKVLYLALGETDDWAHDRRY</sequence>
<evidence type="ECO:0000313" key="1">
    <source>
        <dbReference type="EMBL" id="SVB58476.1"/>
    </source>
</evidence>